<reference evidence="2" key="1">
    <citation type="submission" date="2016-10" db="EMBL/GenBank/DDBJ databases">
        <authorList>
            <person name="Varghese N."/>
            <person name="Submissions S."/>
        </authorList>
    </citation>
    <scope>NUCLEOTIDE SEQUENCE [LARGE SCALE GENOMIC DNA]</scope>
    <source>
        <strain evidence="2">DSM 22703</strain>
    </source>
</reference>
<proteinExistence type="predicted"/>
<accession>A0A1G5YYW6</accession>
<dbReference type="STRING" id="279824.SAMN03080617_03005"/>
<protein>
    <submittedName>
        <fullName evidence="1">Uncharacterized protein</fullName>
    </submittedName>
</protein>
<sequence length="52" mass="5868">MKNLIIISVLILLITAFQIPAWSQVSYELNLDNQRKMAPLFFFKENGKAAAG</sequence>
<dbReference type="AlphaFoldDB" id="A0A1G5YYW6"/>
<organism evidence="1 2">
    <name type="scientific">Algoriphagus alkaliphilus</name>
    <dbReference type="NCBI Taxonomy" id="279824"/>
    <lineage>
        <taxon>Bacteria</taxon>
        <taxon>Pseudomonadati</taxon>
        <taxon>Bacteroidota</taxon>
        <taxon>Cytophagia</taxon>
        <taxon>Cytophagales</taxon>
        <taxon>Cyclobacteriaceae</taxon>
        <taxon>Algoriphagus</taxon>
    </lineage>
</organism>
<dbReference type="EMBL" id="FMXE01000022">
    <property type="protein sequence ID" value="SDA87624.1"/>
    <property type="molecule type" value="Genomic_DNA"/>
</dbReference>
<gene>
    <name evidence="1" type="ORF">SAMN03080617_03005</name>
</gene>
<evidence type="ECO:0000313" key="1">
    <source>
        <dbReference type="EMBL" id="SDA87624.1"/>
    </source>
</evidence>
<name>A0A1G5YYW6_9BACT</name>
<evidence type="ECO:0000313" key="2">
    <source>
        <dbReference type="Proteomes" id="UP000198756"/>
    </source>
</evidence>
<keyword evidence="2" id="KW-1185">Reference proteome</keyword>
<dbReference type="Proteomes" id="UP000198756">
    <property type="component" value="Unassembled WGS sequence"/>
</dbReference>